<gene>
    <name evidence="2" type="ORF">DVS28_b0242</name>
</gene>
<accession>A0A346Y6B5</accession>
<proteinExistence type="predicted"/>
<dbReference type="EMBL" id="CP031166">
    <property type="protein sequence ID" value="AXV10012.1"/>
    <property type="molecule type" value="Genomic_DNA"/>
</dbReference>
<organism evidence="2 3">
    <name type="scientific">Euzebya pacifica</name>
    <dbReference type="NCBI Taxonomy" id="1608957"/>
    <lineage>
        <taxon>Bacteria</taxon>
        <taxon>Bacillati</taxon>
        <taxon>Actinomycetota</taxon>
        <taxon>Nitriliruptoria</taxon>
        <taxon>Euzebyales</taxon>
    </lineage>
</organism>
<dbReference type="Proteomes" id="UP000264006">
    <property type="component" value="Plasmid pEDY32-46I"/>
</dbReference>
<sequence>MSTWAVGSNQHKKVPAATQPPVAAPHAAAAAGSDPMSTSAGRQGRIEARNRLNEAIDALSGGNEDAVLATLHAADDADHALGAAAAHYPPDGTVECMAGGPGPPLERAAIHLRAAAGHLRGRSGMDDHDKASALLSARARIGAARELLAPLIGG</sequence>
<reference evidence="2 3" key="1">
    <citation type="submission" date="2018-09" db="EMBL/GenBank/DDBJ databases">
        <title>Complete genome sequence of Euzebya sp. DY32-46 isolated from seawater of Pacific Ocean.</title>
        <authorList>
            <person name="Xu L."/>
            <person name="Wu Y.-H."/>
            <person name="Xu X.-W."/>
        </authorList>
    </citation>
    <scope>NUCLEOTIDE SEQUENCE [LARGE SCALE GENOMIC DNA]</scope>
    <source>
        <strain evidence="2 3">DY32-46</strain>
        <plasmid evidence="3">pedy32-46i</plasmid>
    </source>
</reference>
<dbReference type="RefSeq" id="WP_114594607.1">
    <property type="nucleotide sequence ID" value="NZ_CP031166.1"/>
</dbReference>
<name>A0A346Y6B5_9ACTN</name>
<keyword evidence="2" id="KW-0614">Plasmid</keyword>
<protein>
    <submittedName>
        <fullName evidence="2">Uncharacterized protein</fullName>
    </submittedName>
</protein>
<evidence type="ECO:0000313" key="3">
    <source>
        <dbReference type="Proteomes" id="UP000264006"/>
    </source>
</evidence>
<dbReference type="AlphaFoldDB" id="A0A346Y6B5"/>
<dbReference type="KEGG" id="euz:DVS28_b0242"/>
<keyword evidence="3" id="KW-1185">Reference proteome</keyword>
<evidence type="ECO:0000313" key="2">
    <source>
        <dbReference type="EMBL" id="AXV10012.1"/>
    </source>
</evidence>
<feature type="region of interest" description="Disordered" evidence="1">
    <location>
        <begin position="1"/>
        <end position="43"/>
    </location>
</feature>
<geneLocation type="plasmid" evidence="3">
    <name>pedy32-46i</name>
</geneLocation>
<feature type="compositionally biased region" description="Low complexity" evidence="1">
    <location>
        <begin position="15"/>
        <end position="31"/>
    </location>
</feature>
<evidence type="ECO:0000256" key="1">
    <source>
        <dbReference type="SAM" id="MobiDB-lite"/>
    </source>
</evidence>